<dbReference type="InterPro" id="IPR005119">
    <property type="entry name" value="LysR_subst-bd"/>
</dbReference>
<accession>A0A1P8KDZ5</accession>
<dbReference type="Gene3D" id="1.10.10.10">
    <property type="entry name" value="Winged helix-like DNA-binding domain superfamily/Winged helix DNA-binding domain"/>
    <property type="match status" value="1"/>
</dbReference>
<dbReference type="SUPFAM" id="SSF53850">
    <property type="entry name" value="Periplasmic binding protein-like II"/>
    <property type="match status" value="1"/>
</dbReference>
<evidence type="ECO:0000313" key="7">
    <source>
        <dbReference type="Proteomes" id="UP000186110"/>
    </source>
</evidence>
<keyword evidence="4" id="KW-0804">Transcription</keyword>
<dbReference type="GO" id="GO:0003700">
    <property type="term" value="F:DNA-binding transcription factor activity"/>
    <property type="evidence" value="ECO:0007669"/>
    <property type="project" value="InterPro"/>
</dbReference>
<evidence type="ECO:0000256" key="4">
    <source>
        <dbReference type="ARBA" id="ARBA00023163"/>
    </source>
</evidence>
<dbReference type="Proteomes" id="UP000186110">
    <property type="component" value="Chromosome"/>
</dbReference>
<evidence type="ECO:0000256" key="3">
    <source>
        <dbReference type="ARBA" id="ARBA00023125"/>
    </source>
</evidence>
<dbReference type="PANTHER" id="PTHR30537">
    <property type="entry name" value="HTH-TYPE TRANSCRIPTIONAL REGULATOR"/>
    <property type="match status" value="1"/>
</dbReference>
<evidence type="ECO:0000256" key="2">
    <source>
        <dbReference type="ARBA" id="ARBA00023015"/>
    </source>
</evidence>
<dbReference type="Pfam" id="PF00126">
    <property type="entry name" value="HTH_1"/>
    <property type="match status" value="1"/>
</dbReference>
<dbReference type="eggNOG" id="COG0583">
    <property type="taxonomic scope" value="Bacteria"/>
</dbReference>
<protein>
    <submittedName>
        <fullName evidence="6">LysR family transcriptional regulator</fullName>
    </submittedName>
</protein>
<dbReference type="Pfam" id="PF03466">
    <property type="entry name" value="LysR_substrate"/>
    <property type="match status" value="1"/>
</dbReference>
<organism evidence="6 7">
    <name type="scientific">Rhodoferax saidenbachensis</name>
    <dbReference type="NCBI Taxonomy" id="1484693"/>
    <lineage>
        <taxon>Bacteria</taxon>
        <taxon>Pseudomonadati</taxon>
        <taxon>Pseudomonadota</taxon>
        <taxon>Betaproteobacteria</taxon>
        <taxon>Burkholderiales</taxon>
        <taxon>Comamonadaceae</taxon>
        <taxon>Rhodoferax</taxon>
    </lineage>
</organism>
<reference evidence="6 7" key="1">
    <citation type="submission" date="2017-01" db="EMBL/GenBank/DDBJ databases">
        <authorList>
            <person name="Mah S.A."/>
            <person name="Swanson W.J."/>
            <person name="Moy G.W."/>
            <person name="Vacquier V.D."/>
        </authorList>
    </citation>
    <scope>NUCLEOTIDE SEQUENCE [LARGE SCALE GENOMIC DNA]</scope>
    <source>
        <strain evidence="6 7">DSM 22694</strain>
    </source>
</reference>
<dbReference type="CDD" id="cd08422">
    <property type="entry name" value="PBP2_CrgA_like"/>
    <property type="match status" value="1"/>
</dbReference>
<dbReference type="STRING" id="1484693.RS694_17965"/>
<dbReference type="GO" id="GO:0043565">
    <property type="term" value="F:sequence-specific DNA binding"/>
    <property type="evidence" value="ECO:0007669"/>
    <property type="project" value="TreeGrafter"/>
</dbReference>
<evidence type="ECO:0000259" key="5">
    <source>
        <dbReference type="PROSITE" id="PS50931"/>
    </source>
</evidence>
<dbReference type="PROSITE" id="PS50931">
    <property type="entry name" value="HTH_LYSR"/>
    <property type="match status" value="1"/>
</dbReference>
<dbReference type="InterPro" id="IPR000847">
    <property type="entry name" value="LysR_HTH_N"/>
</dbReference>
<evidence type="ECO:0000313" key="6">
    <source>
        <dbReference type="EMBL" id="APW44229.1"/>
    </source>
</evidence>
<dbReference type="SUPFAM" id="SSF46785">
    <property type="entry name" value="Winged helix' DNA-binding domain"/>
    <property type="match status" value="1"/>
</dbReference>
<dbReference type="FunFam" id="1.10.10.10:FF:000001">
    <property type="entry name" value="LysR family transcriptional regulator"/>
    <property type="match status" value="1"/>
</dbReference>
<dbReference type="Gene3D" id="3.40.190.290">
    <property type="match status" value="1"/>
</dbReference>
<proteinExistence type="inferred from homology"/>
<dbReference type="EMBL" id="CP019239">
    <property type="protein sequence ID" value="APW44229.1"/>
    <property type="molecule type" value="Genomic_DNA"/>
</dbReference>
<dbReference type="InterPro" id="IPR036390">
    <property type="entry name" value="WH_DNA-bd_sf"/>
</dbReference>
<dbReference type="GO" id="GO:0006351">
    <property type="term" value="P:DNA-templated transcription"/>
    <property type="evidence" value="ECO:0007669"/>
    <property type="project" value="TreeGrafter"/>
</dbReference>
<dbReference type="InterPro" id="IPR058163">
    <property type="entry name" value="LysR-type_TF_proteobact-type"/>
</dbReference>
<feature type="domain" description="HTH lysR-type" evidence="5">
    <location>
        <begin position="1"/>
        <end position="53"/>
    </location>
</feature>
<dbReference type="PRINTS" id="PR00039">
    <property type="entry name" value="HTHLYSR"/>
</dbReference>
<dbReference type="PANTHER" id="PTHR30537:SF5">
    <property type="entry name" value="HTH-TYPE TRANSCRIPTIONAL ACTIVATOR TTDR-RELATED"/>
    <property type="match status" value="1"/>
</dbReference>
<keyword evidence="2" id="KW-0805">Transcription regulation</keyword>
<gene>
    <name evidence="6" type="ORF">RS694_17965</name>
</gene>
<dbReference type="RefSeq" id="WP_029705260.1">
    <property type="nucleotide sequence ID" value="NZ_CP019239.1"/>
</dbReference>
<dbReference type="InterPro" id="IPR036388">
    <property type="entry name" value="WH-like_DNA-bd_sf"/>
</dbReference>
<keyword evidence="7" id="KW-1185">Reference proteome</keyword>
<name>A0A1P8KDZ5_9BURK</name>
<keyword evidence="3" id="KW-0238">DNA-binding</keyword>
<sequence>MATFVRIVEAGSLSAAAVQMNATQPTVSRRLQALERLLSVRLLQRSTHGMRLTVDGERCLERARDLLASWAAFEADLRGTQQEPQGKLRIAVPHAFGQEKFVAPLARYLAAHPRVTVEWLLRDEVHDYITAGIDCAIQVGEPTDPGIVAIKLAEVPRYVVAAPSVLGGKTPRHAADLAALPWLALKTYYRNEVALTHLATGETTRFAIRPRVSTDSLYAMRSAALLGLGACVGSAWLLADDIATGNLVHLTPQWQAAALPVYLTYPHAQFYPSRLLRFVAMMREAIPAAI</sequence>
<dbReference type="AlphaFoldDB" id="A0A1P8KDZ5"/>
<evidence type="ECO:0000256" key="1">
    <source>
        <dbReference type="ARBA" id="ARBA00009437"/>
    </source>
</evidence>
<comment type="similarity">
    <text evidence="1">Belongs to the LysR transcriptional regulatory family.</text>
</comment>
<dbReference type="KEGG" id="rsb:RS694_17965"/>